<evidence type="ECO:0000256" key="1">
    <source>
        <dbReference type="ARBA" id="ARBA00002901"/>
    </source>
</evidence>
<dbReference type="SUPFAM" id="SSF63867">
    <property type="entry name" value="MoeA C-terminal domain-like"/>
    <property type="match status" value="1"/>
</dbReference>
<keyword evidence="4 8" id="KW-0460">Magnesium</keyword>
<feature type="binding site" evidence="8">
    <location>
        <position position="132"/>
    </location>
    <ligand>
        <name>GTP</name>
        <dbReference type="ChEBI" id="CHEBI:37565"/>
    </ligand>
</feature>
<keyword evidence="12" id="KW-1185">Reference proteome</keyword>
<feature type="binding site" evidence="8">
    <location>
        <begin position="18"/>
        <end position="20"/>
    </location>
    <ligand>
        <name>GTP</name>
        <dbReference type="ChEBI" id="CHEBI:37565"/>
    </ligand>
</feature>
<dbReference type="SUPFAM" id="SSF53448">
    <property type="entry name" value="Nucleotide-diphospho-sugar transferases"/>
    <property type="match status" value="1"/>
</dbReference>
<dbReference type="PANTHER" id="PTHR10192">
    <property type="entry name" value="MOLYBDOPTERIN BIOSYNTHESIS PROTEIN"/>
    <property type="match status" value="1"/>
</dbReference>
<comment type="catalytic activity">
    <reaction evidence="8">
        <text>Mo-molybdopterin + GTP + H(+) = Mo-molybdopterin guanine dinucleotide + diphosphate</text>
        <dbReference type="Rhea" id="RHEA:34243"/>
        <dbReference type="ChEBI" id="CHEBI:15378"/>
        <dbReference type="ChEBI" id="CHEBI:33019"/>
        <dbReference type="ChEBI" id="CHEBI:37565"/>
        <dbReference type="ChEBI" id="CHEBI:71302"/>
        <dbReference type="ChEBI" id="CHEBI:71310"/>
        <dbReference type="EC" id="2.7.7.77"/>
    </reaction>
</comment>
<dbReference type="NCBIfam" id="NF045515">
    <property type="entry name" value="Glp_gephyrin"/>
    <property type="match status" value="1"/>
</dbReference>
<evidence type="ECO:0000256" key="5">
    <source>
        <dbReference type="ARBA" id="ARBA00023134"/>
    </source>
</evidence>
<comment type="subcellular location">
    <subcellularLocation>
        <location evidence="8">Cytoplasm</location>
    </subcellularLocation>
</comment>
<dbReference type="Gene3D" id="2.40.340.10">
    <property type="entry name" value="MoeA, C-terminal, domain IV"/>
    <property type="match status" value="1"/>
</dbReference>
<dbReference type="Pfam" id="PF00994">
    <property type="entry name" value="MoCF_biosynth"/>
    <property type="match status" value="1"/>
</dbReference>
<dbReference type="RefSeq" id="WP_345247880.1">
    <property type="nucleotide sequence ID" value="NZ_BAABFO010000005.1"/>
</dbReference>
<feature type="binding site" evidence="8">
    <location>
        <position position="31"/>
    </location>
    <ligand>
        <name>GTP</name>
        <dbReference type="ChEBI" id="CHEBI:37565"/>
    </ligand>
</feature>
<dbReference type="EMBL" id="BAABFO010000005">
    <property type="protein sequence ID" value="GAA4328757.1"/>
    <property type="molecule type" value="Genomic_DNA"/>
</dbReference>
<comment type="caution">
    <text evidence="11">The sequence shown here is derived from an EMBL/GenBank/DDBJ whole genome shotgun (WGS) entry which is preliminary data.</text>
</comment>
<dbReference type="InterPro" id="IPR025877">
    <property type="entry name" value="MobA-like_NTP_Trfase"/>
</dbReference>
<dbReference type="InterPro" id="IPR001453">
    <property type="entry name" value="MoaB/Mog_dom"/>
</dbReference>
<comment type="similarity">
    <text evidence="8">Belongs to the MobA family.</text>
</comment>
<dbReference type="InterPro" id="IPR036688">
    <property type="entry name" value="MoeA_C_domain_IV_sf"/>
</dbReference>
<comment type="cofactor">
    <cofactor evidence="8">
        <name>Mg(2+)</name>
        <dbReference type="ChEBI" id="CHEBI:18420"/>
    </cofactor>
</comment>
<organism evidence="11 12">
    <name type="scientific">Pigmentiphaga soli</name>
    <dbReference type="NCBI Taxonomy" id="1007095"/>
    <lineage>
        <taxon>Bacteria</taxon>
        <taxon>Pseudomonadati</taxon>
        <taxon>Pseudomonadota</taxon>
        <taxon>Betaproteobacteria</taxon>
        <taxon>Burkholderiales</taxon>
        <taxon>Alcaligenaceae</taxon>
        <taxon>Pigmentiphaga</taxon>
    </lineage>
</organism>
<comment type="subunit">
    <text evidence="8">Monomer.</text>
</comment>
<evidence type="ECO:0000256" key="8">
    <source>
        <dbReference type="HAMAP-Rule" id="MF_00316"/>
    </source>
</evidence>
<dbReference type="InterPro" id="IPR036135">
    <property type="entry name" value="MoeA_linker/N_sf"/>
</dbReference>
<dbReference type="Gene3D" id="3.40.980.10">
    <property type="entry name" value="MoaB/Mog-like domain"/>
    <property type="match status" value="1"/>
</dbReference>
<dbReference type="PANTHER" id="PTHR10192:SF5">
    <property type="entry name" value="GEPHYRIN"/>
    <property type="match status" value="1"/>
</dbReference>
<evidence type="ECO:0000256" key="7">
    <source>
        <dbReference type="ARBA" id="ARBA00047317"/>
    </source>
</evidence>
<dbReference type="Proteomes" id="UP001501671">
    <property type="component" value="Unassembled WGS sequence"/>
</dbReference>
<evidence type="ECO:0000256" key="9">
    <source>
        <dbReference type="SAM" id="MobiDB-lite"/>
    </source>
</evidence>
<dbReference type="Gene3D" id="2.170.190.11">
    <property type="entry name" value="Molybdopterin biosynthesis moea protein, domain 3"/>
    <property type="match status" value="1"/>
</dbReference>
<dbReference type="Pfam" id="PF03453">
    <property type="entry name" value="MoeA_N"/>
    <property type="match status" value="1"/>
</dbReference>
<dbReference type="SUPFAM" id="SSF53218">
    <property type="entry name" value="Molybdenum cofactor biosynthesis proteins"/>
    <property type="match status" value="1"/>
</dbReference>
<comment type="catalytic activity">
    <reaction evidence="7">
        <text>adenylyl-molybdopterin + molybdate = Mo-molybdopterin + AMP + H(+)</text>
        <dbReference type="Rhea" id="RHEA:35047"/>
        <dbReference type="ChEBI" id="CHEBI:15378"/>
        <dbReference type="ChEBI" id="CHEBI:36264"/>
        <dbReference type="ChEBI" id="CHEBI:62727"/>
        <dbReference type="ChEBI" id="CHEBI:71302"/>
        <dbReference type="ChEBI" id="CHEBI:456215"/>
        <dbReference type="EC" id="2.10.1.1"/>
    </reaction>
</comment>
<feature type="region of interest" description="Disordered" evidence="9">
    <location>
        <begin position="230"/>
        <end position="250"/>
    </location>
</feature>
<dbReference type="HAMAP" id="MF_00316">
    <property type="entry name" value="MobA"/>
    <property type="match status" value="1"/>
</dbReference>
<dbReference type="CDD" id="cd02503">
    <property type="entry name" value="MobA"/>
    <property type="match status" value="1"/>
</dbReference>
<sequence>MAEPGPPIAAADITGLVLAGGMGRRMGGADKGLQLFLGRPLAAHAVERLAPQVGPLLISANRNHGEYRRVGMQALADAPGHRRLEVVADALPEHGGLPAAAVAAPRYDGPLAGIAAGLAAARTPWLACVPCDSPLLPPDLVARLAAAATAHGAQLAVARCSQGRHPVFALMSAAVAPSLRAFLAAGGRRVRAWQDTLRTVEVDFGDAGHAFDNANTAAELRELATLAERGPARACGPRQDGSAPSPRRQNTALTVDEARAALLSGIVPVDEVERVPAAAALGRILAADLVSPIDVPAQDNAAMDGYALRGADLAPGRDAEATVIGTALAGHPYAGPVGPGQAVRIMTGAVMPDGCDTVAAQETVRRDGDRIVVPADVRAGQNRRLRGEDLRAGQVALRAGRRLSPADIGVSASLGAPALTVRRRLRVAVFSTGDELLLPGDPPRPGAIHDSNRPALLAALQDLGADTIDMGVLRDVPDALEAALVEAAGRADAVLTSGGVSVGDADFVRDVLARRGRIDFWKVEMKPGRPLAFGRLYPAGPDRAGAYLFGLPGNPVAALVSFQVMVRPALLKLAGAADAPPAFIAARCTRTLRRKPGREEYLRAVAAPGADGMLEATPVAGQGSAMLFSLSQANCLLRLPAGHGDVAAGERLQILLLDSLR</sequence>
<keyword evidence="8" id="KW-0808">Transferase</keyword>
<evidence type="ECO:0000256" key="3">
    <source>
        <dbReference type="ARBA" id="ARBA00010763"/>
    </source>
</evidence>
<comment type="caution">
    <text evidence="8">Lacks conserved residue(s) required for the propagation of feature annotation.</text>
</comment>
<dbReference type="InterPro" id="IPR036425">
    <property type="entry name" value="MoaB/Mog-like_dom_sf"/>
</dbReference>
<feature type="binding site" evidence="8">
    <location>
        <position position="89"/>
    </location>
    <ligand>
        <name>GTP</name>
        <dbReference type="ChEBI" id="CHEBI:37565"/>
    </ligand>
</feature>
<dbReference type="Gene3D" id="3.90.550.10">
    <property type="entry name" value="Spore Coat Polysaccharide Biosynthesis Protein SpsA, Chain A"/>
    <property type="match status" value="1"/>
</dbReference>
<proteinExistence type="inferred from homology"/>
<feature type="binding site" evidence="8">
    <location>
        <position position="132"/>
    </location>
    <ligand>
        <name>Mg(2+)</name>
        <dbReference type="ChEBI" id="CHEBI:18420"/>
    </ligand>
</feature>
<evidence type="ECO:0000256" key="4">
    <source>
        <dbReference type="ARBA" id="ARBA00022842"/>
    </source>
</evidence>
<keyword evidence="8" id="KW-0479">Metal-binding</keyword>
<keyword evidence="8" id="KW-0963">Cytoplasm</keyword>
<dbReference type="Pfam" id="PF12804">
    <property type="entry name" value="NTP_transf_3"/>
    <property type="match status" value="1"/>
</dbReference>
<gene>
    <name evidence="8" type="primary">mobA</name>
    <name evidence="11" type="ORF">GCM10023144_14890</name>
</gene>
<dbReference type="Pfam" id="PF03454">
    <property type="entry name" value="MoeA_C"/>
    <property type="match status" value="1"/>
</dbReference>
<evidence type="ECO:0000256" key="2">
    <source>
        <dbReference type="ARBA" id="ARBA00005046"/>
    </source>
</evidence>
<dbReference type="InterPro" id="IPR005110">
    <property type="entry name" value="MoeA_linker/N"/>
</dbReference>
<name>A0ABP8GR99_9BURK</name>
<dbReference type="InterPro" id="IPR005111">
    <property type="entry name" value="MoeA_C_domain_IV"/>
</dbReference>
<dbReference type="InterPro" id="IPR038987">
    <property type="entry name" value="MoeA-like"/>
</dbReference>
<feature type="domain" description="MoaB/Mog" evidence="10">
    <location>
        <begin position="428"/>
        <end position="572"/>
    </location>
</feature>
<keyword evidence="6 8" id="KW-0501">Molybdenum cofactor biosynthesis</keyword>
<comment type="function">
    <text evidence="8">Transfers a GMP moiety from GTP to Mo-molybdopterin (Mo-MPT) cofactor (Moco or molybdenum cofactor) to form Mo-molybdopterin guanine dinucleotide (Mo-MGD) cofactor.</text>
</comment>
<dbReference type="InterPro" id="IPR029044">
    <property type="entry name" value="Nucleotide-diphossugar_trans"/>
</dbReference>
<evidence type="ECO:0000256" key="6">
    <source>
        <dbReference type="ARBA" id="ARBA00023150"/>
    </source>
</evidence>
<comment type="pathway">
    <text evidence="2">Cofactor biosynthesis; molybdopterin biosynthesis.</text>
</comment>
<reference evidence="12" key="1">
    <citation type="journal article" date="2019" name="Int. J. Syst. Evol. Microbiol.">
        <title>The Global Catalogue of Microorganisms (GCM) 10K type strain sequencing project: providing services to taxonomists for standard genome sequencing and annotation.</title>
        <authorList>
            <consortium name="The Broad Institute Genomics Platform"/>
            <consortium name="The Broad Institute Genome Sequencing Center for Infectious Disease"/>
            <person name="Wu L."/>
            <person name="Ma J."/>
        </authorList>
    </citation>
    <scope>NUCLEOTIDE SEQUENCE [LARGE SCALE GENOMIC DNA]</scope>
    <source>
        <strain evidence="12">JCM 17666</strain>
    </source>
</reference>
<protein>
    <recommendedName>
        <fullName evidence="8">Molybdenum cofactor guanylyltransferase</fullName>
        <shortName evidence="8">MoCo guanylyltransferase</shortName>
        <ecNumber evidence="8">2.7.7.77</ecNumber>
    </recommendedName>
    <alternativeName>
        <fullName evidence="8">GTP:molybdopterin guanylyltransferase</fullName>
    </alternativeName>
    <alternativeName>
        <fullName evidence="8">Mo-MPT guanylyltransferase</fullName>
    </alternativeName>
    <alternativeName>
        <fullName evidence="8">Molybdopterin guanylyltransferase</fullName>
    </alternativeName>
    <alternativeName>
        <fullName evidence="8">Molybdopterin-guanine dinucleotide synthase</fullName>
        <shortName evidence="8">MGD synthase</shortName>
    </alternativeName>
</protein>
<keyword evidence="8" id="KW-0547">Nucleotide-binding</keyword>
<evidence type="ECO:0000259" key="10">
    <source>
        <dbReference type="SMART" id="SM00852"/>
    </source>
</evidence>
<dbReference type="Gene3D" id="3.90.105.10">
    <property type="entry name" value="Molybdopterin biosynthesis moea protein, domain 2"/>
    <property type="match status" value="1"/>
</dbReference>
<dbReference type="InterPro" id="IPR013482">
    <property type="entry name" value="Molybde_CF_guanTrfase"/>
</dbReference>
<accession>A0ABP8GR99</accession>
<comment type="similarity">
    <text evidence="3">Belongs to the MoeA family.</text>
</comment>
<dbReference type="PROSITE" id="PS01079">
    <property type="entry name" value="MOCF_BIOSYNTHESIS_2"/>
    <property type="match status" value="1"/>
</dbReference>
<evidence type="ECO:0000313" key="11">
    <source>
        <dbReference type="EMBL" id="GAA4328757.1"/>
    </source>
</evidence>
<evidence type="ECO:0000313" key="12">
    <source>
        <dbReference type="Proteomes" id="UP001501671"/>
    </source>
</evidence>
<keyword evidence="5 8" id="KW-0342">GTP-binding</keyword>
<dbReference type="InterPro" id="IPR008284">
    <property type="entry name" value="MoCF_biosynth_CS"/>
</dbReference>
<dbReference type="CDD" id="cd00887">
    <property type="entry name" value="MoeA"/>
    <property type="match status" value="1"/>
</dbReference>
<dbReference type="NCBIfam" id="TIGR00177">
    <property type="entry name" value="molyb_syn"/>
    <property type="match status" value="1"/>
</dbReference>
<comment type="function">
    <text evidence="1">Catalyzes the insertion of molybdate into adenylated molybdopterin with the concomitant release of AMP.</text>
</comment>
<dbReference type="EC" id="2.7.7.77" evidence="8"/>
<comment type="domain">
    <text evidence="8">The N-terminal domain determines nucleotide recognition and specific binding, while the C-terminal domain determines the specific binding to the target protein.</text>
</comment>
<dbReference type="SMART" id="SM00852">
    <property type="entry name" value="MoCF_biosynth"/>
    <property type="match status" value="1"/>
</dbReference>
<dbReference type="SUPFAM" id="SSF63882">
    <property type="entry name" value="MoeA N-terminal region -like"/>
    <property type="match status" value="1"/>
</dbReference>